<dbReference type="EMBL" id="JAFJMO010000018">
    <property type="protein sequence ID" value="KAJ8250224.1"/>
    <property type="molecule type" value="Genomic_DNA"/>
</dbReference>
<feature type="compositionally biased region" description="Low complexity" evidence="1">
    <location>
        <begin position="185"/>
        <end position="195"/>
    </location>
</feature>
<name>A0A9Q1CW37_CONCO</name>
<accession>A0A9Q1CW37</accession>
<sequence length="210" mass="23319">MRLGRGAVDWRNRRRDQPSLASDRRRRRERGKPSEKRLGVTSRAFLKVNNKPSRQKHSGHGASAQEGCRGEGEPIGLPITARVRLSHRREWEGEEPTRWARPPRPAAIMSDVTIVKEGWVQKRVKGGSDMMGFMRGSGSVWFGIWAGPCSGHVNGPVRERERNSPLLHVRLGLKFPPGPAGGPRPGRSAWRPRPSLGNRHGFVGLGLCPG</sequence>
<evidence type="ECO:0000256" key="1">
    <source>
        <dbReference type="SAM" id="MobiDB-lite"/>
    </source>
</evidence>
<proteinExistence type="predicted"/>
<evidence type="ECO:0000313" key="3">
    <source>
        <dbReference type="Proteomes" id="UP001152803"/>
    </source>
</evidence>
<reference evidence="2" key="1">
    <citation type="journal article" date="2023" name="Science">
        <title>Genome structures resolve the early diversification of teleost fishes.</title>
        <authorList>
            <person name="Parey E."/>
            <person name="Louis A."/>
            <person name="Montfort J."/>
            <person name="Bouchez O."/>
            <person name="Roques C."/>
            <person name="Iampietro C."/>
            <person name="Lluch J."/>
            <person name="Castinel A."/>
            <person name="Donnadieu C."/>
            <person name="Desvignes T."/>
            <person name="Floi Bucao C."/>
            <person name="Jouanno E."/>
            <person name="Wen M."/>
            <person name="Mejri S."/>
            <person name="Dirks R."/>
            <person name="Jansen H."/>
            <person name="Henkel C."/>
            <person name="Chen W.J."/>
            <person name="Zahm M."/>
            <person name="Cabau C."/>
            <person name="Klopp C."/>
            <person name="Thompson A.W."/>
            <person name="Robinson-Rechavi M."/>
            <person name="Braasch I."/>
            <person name="Lecointre G."/>
            <person name="Bobe J."/>
            <person name="Postlethwait J.H."/>
            <person name="Berthelot C."/>
            <person name="Roest Crollius H."/>
            <person name="Guiguen Y."/>
        </authorList>
    </citation>
    <scope>NUCLEOTIDE SEQUENCE</scope>
    <source>
        <strain evidence="2">Concon-B</strain>
    </source>
</reference>
<keyword evidence="3" id="KW-1185">Reference proteome</keyword>
<dbReference type="AlphaFoldDB" id="A0A9Q1CW37"/>
<evidence type="ECO:0000313" key="2">
    <source>
        <dbReference type="EMBL" id="KAJ8250224.1"/>
    </source>
</evidence>
<feature type="region of interest" description="Disordered" evidence="1">
    <location>
        <begin position="173"/>
        <end position="195"/>
    </location>
</feature>
<protein>
    <submittedName>
        <fullName evidence="2">Uncharacterized protein</fullName>
    </submittedName>
</protein>
<gene>
    <name evidence="2" type="ORF">COCON_G00221460</name>
</gene>
<comment type="caution">
    <text evidence="2">The sequence shown here is derived from an EMBL/GenBank/DDBJ whole genome shotgun (WGS) entry which is preliminary data.</text>
</comment>
<feature type="region of interest" description="Disordered" evidence="1">
    <location>
        <begin position="1"/>
        <end position="77"/>
    </location>
</feature>
<dbReference type="OrthoDB" id="10578247at2759"/>
<feature type="compositionally biased region" description="Basic and acidic residues" evidence="1">
    <location>
        <begin position="8"/>
        <end position="17"/>
    </location>
</feature>
<organism evidence="2 3">
    <name type="scientific">Conger conger</name>
    <name type="common">Conger eel</name>
    <name type="synonym">Muraena conger</name>
    <dbReference type="NCBI Taxonomy" id="82655"/>
    <lineage>
        <taxon>Eukaryota</taxon>
        <taxon>Metazoa</taxon>
        <taxon>Chordata</taxon>
        <taxon>Craniata</taxon>
        <taxon>Vertebrata</taxon>
        <taxon>Euteleostomi</taxon>
        <taxon>Actinopterygii</taxon>
        <taxon>Neopterygii</taxon>
        <taxon>Teleostei</taxon>
        <taxon>Anguilliformes</taxon>
        <taxon>Congridae</taxon>
        <taxon>Conger</taxon>
    </lineage>
</organism>
<dbReference type="Proteomes" id="UP001152803">
    <property type="component" value="Unassembled WGS sequence"/>
</dbReference>